<keyword evidence="3" id="KW-1185">Reference proteome</keyword>
<organism evidence="2 3">
    <name type="scientific">Paracoccus marinaquae</name>
    <dbReference type="NCBI Taxonomy" id="2841926"/>
    <lineage>
        <taxon>Bacteria</taxon>
        <taxon>Pseudomonadati</taxon>
        <taxon>Pseudomonadota</taxon>
        <taxon>Alphaproteobacteria</taxon>
        <taxon>Rhodobacterales</taxon>
        <taxon>Paracoccaceae</taxon>
        <taxon>Paracoccus</taxon>
    </lineage>
</organism>
<dbReference type="Pfam" id="PF06945">
    <property type="entry name" value="DUF1289"/>
    <property type="match status" value="1"/>
</dbReference>
<evidence type="ECO:0000313" key="2">
    <source>
        <dbReference type="EMBL" id="MBU3028544.1"/>
    </source>
</evidence>
<protein>
    <submittedName>
        <fullName evidence="2">DUF1289 domain-containing protein</fullName>
    </submittedName>
</protein>
<feature type="compositionally biased region" description="Basic residues" evidence="1">
    <location>
        <begin position="63"/>
        <end position="78"/>
    </location>
</feature>
<comment type="caution">
    <text evidence="2">The sequence shown here is derived from an EMBL/GenBank/DDBJ whole genome shotgun (WGS) entry which is preliminary data.</text>
</comment>
<feature type="region of interest" description="Disordered" evidence="1">
    <location>
        <begin position="57"/>
        <end position="78"/>
    </location>
</feature>
<reference evidence="2" key="1">
    <citation type="submission" date="2021-06" db="EMBL/GenBank/DDBJ databases">
        <title>Paracoccus bacterium XHP0099 sp. nov., isolated from the surface waters of the Yellow Sea.</title>
        <authorList>
            <person name="Xue H."/>
            <person name="Zhang D."/>
        </authorList>
    </citation>
    <scope>NUCLEOTIDE SEQUENCE</scope>
    <source>
        <strain evidence="2">XHP0099</strain>
    </source>
</reference>
<dbReference type="EMBL" id="JAHKNG010000001">
    <property type="protein sequence ID" value="MBU3028544.1"/>
    <property type="molecule type" value="Genomic_DNA"/>
</dbReference>
<dbReference type="PANTHER" id="PTHR35175:SF2">
    <property type="entry name" value="DUF1289 DOMAIN-CONTAINING PROTEIN"/>
    <property type="match status" value="1"/>
</dbReference>
<accession>A0ABS6AD67</accession>
<name>A0ABS6AD67_9RHOB</name>
<sequence length="78" mass="8821">MNDAAPIWTRDEPQSPCINICVMHPYEGICVGCYRRLDEIAAWGSLPAETRQQIMAELPGRKPLLKKRRGGRNGRRDG</sequence>
<dbReference type="Proteomes" id="UP001166191">
    <property type="component" value="Unassembled WGS sequence"/>
</dbReference>
<dbReference type="PANTHER" id="PTHR35175">
    <property type="entry name" value="DUF1289 DOMAIN-CONTAINING PROTEIN"/>
    <property type="match status" value="1"/>
</dbReference>
<proteinExistence type="predicted"/>
<dbReference type="RefSeq" id="WP_216031243.1">
    <property type="nucleotide sequence ID" value="NZ_JAHKNG010000001.1"/>
</dbReference>
<evidence type="ECO:0000256" key="1">
    <source>
        <dbReference type="SAM" id="MobiDB-lite"/>
    </source>
</evidence>
<dbReference type="InterPro" id="IPR010710">
    <property type="entry name" value="DUF1289"/>
</dbReference>
<gene>
    <name evidence="2" type="ORF">KNW02_00250</name>
</gene>
<evidence type="ECO:0000313" key="3">
    <source>
        <dbReference type="Proteomes" id="UP001166191"/>
    </source>
</evidence>